<reference evidence="2" key="1">
    <citation type="journal article" date="2021" name="PeerJ">
        <title>Extensive microbial diversity within the chicken gut microbiome revealed by metagenomics and culture.</title>
        <authorList>
            <person name="Gilroy R."/>
            <person name="Ravi A."/>
            <person name="Getino M."/>
            <person name="Pursley I."/>
            <person name="Horton D.L."/>
            <person name="Alikhan N.F."/>
            <person name="Baker D."/>
            <person name="Gharbi K."/>
            <person name="Hall N."/>
            <person name="Watson M."/>
            <person name="Adriaenssens E.M."/>
            <person name="Foster-Nyarko E."/>
            <person name="Jarju S."/>
            <person name="Secka A."/>
            <person name="Antonio M."/>
            <person name="Oren A."/>
            <person name="Chaudhuri R.R."/>
            <person name="La Ragione R."/>
            <person name="Hildebrand F."/>
            <person name="Pallen M.J."/>
        </authorList>
    </citation>
    <scope>NUCLEOTIDE SEQUENCE</scope>
    <source>
        <strain evidence="2">687</strain>
    </source>
</reference>
<dbReference type="AlphaFoldDB" id="A0A9E2KNF1"/>
<evidence type="ECO:0000313" key="3">
    <source>
        <dbReference type="Proteomes" id="UP000824150"/>
    </source>
</evidence>
<organism evidence="2 3">
    <name type="scientific">Candidatus Anaerobiospirillum merdipullorum</name>
    <dbReference type="NCBI Taxonomy" id="2838450"/>
    <lineage>
        <taxon>Bacteria</taxon>
        <taxon>Pseudomonadati</taxon>
        <taxon>Pseudomonadota</taxon>
        <taxon>Gammaproteobacteria</taxon>
        <taxon>Aeromonadales</taxon>
        <taxon>Succinivibrionaceae</taxon>
        <taxon>Anaerobiospirillum</taxon>
    </lineage>
</organism>
<gene>
    <name evidence="2" type="ORF">IAA31_03500</name>
</gene>
<reference evidence="2" key="2">
    <citation type="submission" date="2021-04" db="EMBL/GenBank/DDBJ databases">
        <authorList>
            <person name="Gilroy R."/>
        </authorList>
    </citation>
    <scope>NUCLEOTIDE SEQUENCE</scope>
    <source>
        <strain evidence="2">687</strain>
    </source>
</reference>
<dbReference type="PROSITE" id="PS51257">
    <property type="entry name" value="PROKAR_LIPOPROTEIN"/>
    <property type="match status" value="1"/>
</dbReference>
<feature type="chain" id="PRO_5039622741" evidence="1">
    <location>
        <begin position="23"/>
        <end position="78"/>
    </location>
</feature>
<protein>
    <submittedName>
        <fullName evidence="2">DUF2846 domain-containing protein</fullName>
    </submittedName>
</protein>
<dbReference type="Proteomes" id="UP000824150">
    <property type="component" value="Unassembled WGS sequence"/>
</dbReference>
<keyword evidence="1" id="KW-0732">Signal</keyword>
<feature type="signal peptide" evidence="1">
    <location>
        <begin position="1"/>
        <end position="22"/>
    </location>
</feature>
<dbReference type="EMBL" id="JAHLFG010000037">
    <property type="protein sequence ID" value="MBU3826537.1"/>
    <property type="molecule type" value="Genomic_DNA"/>
</dbReference>
<comment type="caution">
    <text evidence="2">The sequence shown here is derived from an EMBL/GenBank/DDBJ whole genome shotgun (WGS) entry which is preliminary data.</text>
</comment>
<evidence type="ECO:0000313" key="2">
    <source>
        <dbReference type="EMBL" id="MBU3826537.1"/>
    </source>
</evidence>
<evidence type="ECO:0000256" key="1">
    <source>
        <dbReference type="SAM" id="SignalP"/>
    </source>
</evidence>
<sequence>MMQQIKRYALLGGSALALAILAGCSASVPTVDGTAEAQAAKQFVAPTEGKAGVYVYRRDDLMGYGLYKDIYIDGICLG</sequence>
<proteinExistence type="predicted"/>
<accession>A0A9E2KNF1</accession>
<name>A0A9E2KNF1_9GAMM</name>